<accession>A0A388KVY3</accession>
<dbReference type="EMBL" id="BFEA01000196">
    <property type="protein sequence ID" value="GBG74103.1"/>
    <property type="molecule type" value="Genomic_DNA"/>
</dbReference>
<feature type="region of interest" description="Disordered" evidence="1">
    <location>
        <begin position="219"/>
        <end position="257"/>
    </location>
</feature>
<dbReference type="Proteomes" id="UP000265515">
    <property type="component" value="Unassembled WGS sequence"/>
</dbReference>
<protein>
    <recommendedName>
        <fullName evidence="5">Bifunctional inhibitor/plant lipid transfer protein/seed storage helical domain-containing protein</fullName>
    </recommendedName>
</protein>
<reference evidence="3 4" key="1">
    <citation type="journal article" date="2018" name="Cell">
        <title>The Chara Genome: Secondary Complexity and Implications for Plant Terrestrialization.</title>
        <authorList>
            <person name="Nishiyama T."/>
            <person name="Sakayama H."/>
            <person name="Vries J.D."/>
            <person name="Buschmann H."/>
            <person name="Saint-Marcoux D."/>
            <person name="Ullrich K.K."/>
            <person name="Haas F.B."/>
            <person name="Vanderstraeten L."/>
            <person name="Becker D."/>
            <person name="Lang D."/>
            <person name="Vosolsobe S."/>
            <person name="Rombauts S."/>
            <person name="Wilhelmsson P.K.I."/>
            <person name="Janitza P."/>
            <person name="Kern R."/>
            <person name="Heyl A."/>
            <person name="Rumpler F."/>
            <person name="Villalobos L.I.A.C."/>
            <person name="Clay J.M."/>
            <person name="Skokan R."/>
            <person name="Toyoda A."/>
            <person name="Suzuki Y."/>
            <person name="Kagoshima H."/>
            <person name="Schijlen E."/>
            <person name="Tajeshwar N."/>
            <person name="Catarino B."/>
            <person name="Hetherington A.J."/>
            <person name="Saltykova A."/>
            <person name="Bonnot C."/>
            <person name="Breuninger H."/>
            <person name="Symeonidi A."/>
            <person name="Radhakrishnan G.V."/>
            <person name="Van Nieuwerburgh F."/>
            <person name="Deforce D."/>
            <person name="Chang C."/>
            <person name="Karol K.G."/>
            <person name="Hedrich R."/>
            <person name="Ulvskov P."/>
            <person name="Glockner G."/>
            <person name="Delwiche C.F."/>
            <person name="Petrasek J."/>
            <person name="Van de Peer Y."/>
            <person name="Friml J."/>
            <person name="Beilby M."/>
            <person name="Dolan L."/>
            <person name="Kohara Y."/>
            <person name="Sugano S."/>
            <person name="Fujiyama A."/>
            <person name="Delaux P.-M."/>
            <person name="Quint M."/>
            <person name="TheiBen G."/>
            <person name="Hagemann M."/>
            <person name="Harholt J."/>
            <person name="Dunand C."/>
            <person name="Zachgo S."/>
            <person name="Langdale J."/>
            <person name="Maumus F."/>
            <person name="Straeten D.V.D."/>
            <person name="Gould S.B."/>
            <person name="Rensing S.A."/>
        </authorList>
    </citation>
    <scope>NUCLEOTIDE SEQUENCE [LARGE SCALE GENOMIC DNA]</scope>
    <source>
        <strain evidence="3 4">S276</strain>
    </source>
</reference>
<feature type="chain" id="PRO_5017190947" description="Bifunctional inhibitor/plant lipid transfer protein/seed storage helical domain-containing protein" evidence="2">
    <location>
        <begin position="21"/>
        <end position="305"/>
    </location>
</feature>
<feature type="compositionally biased region" description="Low complexity" evidence="1">
    <location>
        <begin position="220"/>
        <end position="236"/>
    </location>
</feature>
<evidence type="ECO:0000256" key="2">
    <source>
        <dbReference type="SAM" id="SignalP"/>
    </source>
</evidence>
<name>A0A388KVY3_CHABU</name>
<dbReference type="AlphaFoldDB" id="A0A388KVY3"/>
<keyword evidence="4" id="KW-1185">Reference proteome</keyword>
<evidence type="ECO:0008006" key="5">
    <source>
        <dbReference type="Google" id="ProtNLM"/>
    </source>
</evidence>
<proteinExistence type="predicted"/>
<dbReference type="Gramene" id="GBG74103">
    <property type="protein sequence ID" value="GBG74103"/>
    <property type="gene ID" value="CBR_g17814"/>
</dbReference>
<evidence type="ECO:0000256" key="1">
    <source>
        <dbReference type="SAM" id="MobiDB-lite"/>
    </source>
</evidence>
<comment type="caution">
    <text evidence="3">The sequence shown here is derived from an EMBL/GenBank/DDBJ whole genome shotgun (WGS) entry which is preliminary data.</text>
</comment>
<evidence type="ECO:0000313" key="3">
    <source>
        <dbReference type="EMBL" id="GBG74103.1"/>
    </source>
</evidence>
<feature type="signal peptide" evidence="2">
    <location>
        <begin position="1"/>
        <end position="20"/>
    </location>
</feature>
<gene>
    <name evidence="3" type="ORF">CBR_g17814</name>
</gene>
<keyword evidence="2" id="KW-0732">Signal</keyword>
<organism evidence="3 4">
    <name type="scientific">Chara braunii</name>
    <name type="common">Braun's stonewort</name>
    <dbReference type="NCBI Taxonomy" id="69332"/>
    <lineage>
        <taxon>Eukaryota</taxon>
        <taxon>Viridiplantae</taxon>
        <taxon>Streptophyta</taxon>
        <taxon>Charophyceae</taxon>
        <taxon>Charales</taxon>
        <taxon>Characeae</taxon>
        <taxon>Chara</taxon>
    </lineage>
</organism>
<evidence type="ECO:0000313" key="4">
    <source>
        <dbReference type="Proteomes" id="UP000265515"/>
    </source>
</evidence>
<sequence length="305" mass="31290">MAATCAAALSILGVIIAVLTAPNCLVEGNVLDAIGQVASQLSIPTPSIPCLDEYQKVEAACPADIQTPEQCPKECRQELKKFDACATKASQESGMVNSSFTDSVNQITSTCGADVAALASSPLPDAVPSDVVAGAAALASNPNNAMAEASKVVAQNSRAIADGASTLVNDPQRAISQASEAANALASNPAKVIAQASAAADAQHVVAVASEASRRGVNLAAPSAPVKKSKASSSSPPAKPSEKGEEPAMPSEPELTEEEEMLWFRTSDDQAFASMYTSNAVRVVHRTTCWLAVLVSVLVALLFRA</sequence>